<evidence type="ECO:0000313" key="1">
    <source>
        <dbReference type="EMBL" id="BCJ85038.1"/>
    </source>
</evidence>
<protein>
    <submittedName>
        <fullName evidence="1">Uncharacterized protein</fullName>
    </submittedName>
</protein>
<gene>
    <name evidence="1" type="ORF">skT53_00230</name>
</gene>
<organism evidence="1 2">
    <name type="scientific">Effusibacillus dendaii</name>
    <dbReference type="NCBI Taxonomy" id="2743772"/>
    <lineage>
        <taxon>Bacteria</taxon>
        <taxon>Bacillati</taxon>
        <taxon>Bacillota</taxon>
        <taxon>Bacilli</taxon>
        <taxon>Bacillales</taxon>
        <taxon>Alicyclobacillaceae</taxon>
        <taxon>Effusibacillus</taxon>
    </lineage>
</organism>
<evidence type="ECO:0000313" key="2">
    <source>
        <dbReference type="Proteomes" id="UP000593802"/>
    </source>
</evidence>
<dbReference type="AlphaFoldDB" id="A0A7I8D4J8"/>
<dbReference type="KEGG" id="eff:skT53_00230"/>
<dbReference type="RefSeq" id="WP_226375291.1">
    <property type="nucleotide sequence ID" value="NZ_AP023366.1"/>
</dbReference>
<name>A0A7I8D4J8_9BACL</name>
<proteinExistence type="predicted"/>
<sequence>MMRTIGKTIHLADYEFLDKQTKSYKITELKGPYEGYHDGNRKGNYQVVVSCDCTYSKLYEGQGRTSGPNLYVVYLDHNARGWSVVSVGSGP</sequence>
<reference evidence="1 2" key="1">
    <citation type="submission" date="2020-08" db="EMBL/GenBank/DDBJ databases">
        <title>Complete Genome Sequence of Effusibacillus dendaii Strain skT53, Isolated from Farmland soil.</title>
        <authorList>
            <person name="Konishi T."/>
            <person name="Kawasaki H."/>
        </authorList>
    </citation>
    <scope>NUCLEOTIDE SEQUENCE [LARGE SCALE GENOMIC DNA]</scope>
    <source>
        <strain evidence="2">skT53</strain>
    </source>
</reference>
<dbReference type="EMBL" id="AP023366">
    <property type="protein sequence ID" value="BCJ85038.1"/>
    <property type="molecule type" value="Genomic_DNA"/>
</dbReference>
<dbReference type="Proteomes" id="UP000593802">
    <property type="component" value="Chromosome"/>
</dbReference>
<keyword evidence="2" id="KW-1185">Reference proteome</keyword>
<accession>A0A7I8D4J8</accession>